<proteinExistence type="predicted"/>
<name>A0ABZ2A4N6_STRNV</name>
<dbReference type="GeneID" id="91343495"/>
<sequence length="219" mass="22296">MGVPPASSAGPQMWIRGPASQQSAQQPAGQPVQQPTRQPVQQAAPAAAVAPPGTAVGAVHAAPAAPAPREPSPHRGERIAWVNAHGGGGASTLAHALGGADLGTRWPEPADGEPGDMLLVARTHAGGLRAASQALNALRMGDHPDGLRLVAVVLVADAPGRLPRQLGQRVRVLRSAAEVHRVPWVPAWRLGNEVDPLPRDVRALAALTGGPAGPVAGLR</sequence>
<dbReference type="EMBL" id="CP109495">
    <property type="protein sequence ID" value="WUX53576.1"/>
    <property type="molecule type" value="Genomic_DNA"/>
</dbReference>
<reference evidence="2" key="1">
    <citation type="submission" date="2022-10" db="EMBL/GenBank/DDBJ databases">
        <title>The complete genomes of actinobacterial strains from the NBC collection.</title>
        <authorList>
            <person name="Joergensen T.S."/>
            <person name="Alvarez Arevalo M."/>
            <person name="Sterndorff E.B."/>
            <person name="Faurdal D."/>
            <person name="Vuksanovic O."/>
            <person name="Mourched A.-S."/>
            <person name="Charusanti P."/>
            <person name="Shaw S."/>
            <person name="Blin K."/>
            <person name="Weber T."/>
        </authorList>
    </citation>
    <scope>NUCLEOTIDE SEQUENCE</scope>
    <source>
        <strain evidence="2">NBC_01432</strain>
    </source>
</reference>
<protein>
    <submittedName>
        <fullName evidence="2">Uncharacterized protein</fullName>
    </submittedName>
</protein>
<gene>
    <name evidence="2" type="ORF">OG442_19585</name>
</gene>
<feature type="compositionally biased region" description="Low complexity" evidence="1">
    <location>
        <begin position="17"/>
        <end position="64"/>
    </location>
</feature>
<dbReference type="Proteomes" id="UP001432209">
    <property type="component" value="Chromosome"/>
</dbReference>
<keyword evidence="3" id="KW-1185">Reference proteome</keyword>
<dbReference type="RefSeq" id="WP_329077184.1">
    <property type="nucleotide sequence ID" value="NZ_CP109389.1"/>
</dbReference>
<evidence type="ECO:0000313" key="2">
    <source>
        <dbReference type="EMBL" id="WUX53576.1"/>
    </source>
</evidence>
<organism evidence="2 3">
    <name type="scientific">Streptomyces niveus</name>
    <name type="common">Streptomyces spheroides</name>
    <dbReference type="NCBI Taxonomy" id="193462"/>
    <lineage>
        <taxon>Bacteria</taxon>
        <taxon>Bacillati</taxon>
        <taxon>Actinomycetota</taxon>
        <taxon>Actinomycetes</taxon>
        <taxon>Kitasatosporales</taxon>
        <taxon>Streptomycetaceae</taxon>
        <taxon>Streptomyces</taxon>
    </lineage>
</organism>
<evidence type="ECO:0000313" key="3">
    <source>
        <dbReference type="Proteomes" id="UP001432209"/>
    </source>
</evidence>
<feature type="region of interest" description="Disordered" evidence="1">
    <location>
        <begin position="1"/>
        <end position="75"/>
    </location>
</feature>
<accession>A0ABZ2A4N6</accession>
<evidence type="ECO:0000256" key="1">
    <source>
        <dbReference type="SAM" id="MobiDB-lite"/>
    </source>
</evidence>